<dbReference type="SUPFAM" id="SSF102114">
    <property type="entry name" value="Radical SAM enzymes"/>
    <property type="match status" value="1"/>
</dbReference>
<dbReference type="EC" id="4.1.99.22" evidence="2"/>
<organism evidence="14">
    <name type="scientific">mine drainage metagenome</name>
    <dbReference type="NCBI Taxonomy" id="410659"/>
    <lineage>
        <taxon>unclassified sequences</taxon>
        <taxon>metagenomes</taxon>
        <taxon>ecological metagenomes</taxon>
    </lineage>
</organism>
<evidence type="ECO:0000256" key="10">
    <source>
        <dbReference type="ARBA" id="ARBA00023150"/>
    </source>
</evidence>
<dbReference type="GO" id="GO:0061798">
    <property type="term" value="F:GTP 3',8'-cyclase activity"/>
    <property type="evidence" value="ECO:0007669"/>
    <property type="project" value="UniProtKB-EC"/>
</dbReference>
<comment type="cofactor">
    <cofactor evidence="1">
        <name>[4Fe-4S] cluster</name>
        <dbReference type="ChEBI" id="CHEBI:49883"/>
    </cofactor>
</comment>
<gene>
    <name evidence="14" type="primary">moaA</name>
    <name evidence="14" type="ORF">CARN1_2011</name>
</gene>
<dbReference type="SFLD" id="SFLDG01386">
    <property type="entry name" value="main_SPASM_domain-containing"/>
    <property type="match status" value="1"/>
</dbReference>
<dbReference type="GO" id="GO:0006777">
    <property type="term" value="P:Mo-molybdopterin cofactor biosynthetic process"/>
    <property type="evidence" value="ECO:0007669"/>
    <property type="project" value="UniProtKB-KW"/>
</dbReference>
<dbReference type="Pfam" id="PF04055">
    <property type="entry name" value="Radical_SAM"/>
    <property type="match status" value="1"/>
</dbReference>
<evidence type="ECO:0000256" key="4">
    <source>
        <dbReference type="ARBA" id="ARBA00022691"/>
    </source>
</evidence>
<comment type="caution">
    <text evidence="14">The sequence shown here is derived from an EMBL/GenBank/DDBJ whole genome shotgun (WGS) entry which is preliminary data.</text>
</comment>
<dbReference type="AlphaFoldDB" id="E6PCE0"/>
<keyword evidence="6" id="KW-0547">Nucleotide-binding</keyword>
<evidence type="ECO:0000256" key="2">
    <source>
        <dbReference type="ARBA" id="ARBA00012167"/>
    </source>
</evidence>
<keyword evidence="9" id="KW-0342">GTP-binding</keyword>
<dbReference type="PROSITE" id="PS01305">
    <property type="entry name" value="MOAA_NIFB_PQQE"/>
    <property type="match status" value="1"/>
</dbReference>
<keyword evidence="10" id="KW-0501">Molybdenum cofactor biosynthesis</keyword>
<evidence type="ECO:0000256" key="8">
    <source>
        <dbReference type="ARBA" id="ARBA00023014"/>
    </source>
</evidence>
<dbReference type="InterPro" id="IPR010505">
    <property type="entry name" value="MoaA_twitch"/>
</dbReference>
<evidence type="ECO:0000256" key="3">
    <source>
        <dbReference type="ARBA" id="ARBA00022485"/>
    </source>
</evidence>
<evidence type="ECO:0000256" key="7">
    <source>
        <dbReference type="ARBA" id="ARBA00023004"/>
    </source>
</evidence>
<dbReference type="EMBL" id="CABL01000001">
    <property type="protein sequence ID" value="CBH74124.1"/>
    <property type="molecule type" value="Genomic_DNA"/>
</dbReference>
<evidence type="ECO:0000259" key="13">
    <source>
        <dbReference type="PROSITE" id="PS51918"/>
    </source>
</evidence>
<dbReference type="GO" id="GO:0046872">
    <property type="term" value="F:metal ion binding"/>
    <property type="evidence" value="ECO:0007669"/>
    <property type="project" value="UniProtKB-KW"/>
</dbReference>
<accession>E6PCE0</accession>
<dbReference type="GO" id="GO:0005525">
    <property type="term" value="F:GTP binding"/>
    <property type="evidence" value="ECO:0007669"/>
    <property type="project" value="UniProtKB-KW"/>
</dbReference>
<evidence type="ECO:0000313" key="14">
    <source>
        <dbReference type="EMBL" id="CBH74124.1"/>
    </source>
</evidence>
<dbReference type="SFLD" id="SFLDG01067">
    <property type="entry name" value="SPASM/twitch_domain_containing"/>
    <property type="match status" value="1"/>
</dbReference>
<dbReference type="HAMAP" id="MF_01225_B">
    <property type="entry name" value="MoaA_B"/>
    <property type="match status" value="1"/>
</dbReference>
<dbReference type="CDD" id="cd21117">
    <property type="entry name" value="Twitch_MoaA"/>
    <property type="match status" value="1"/>
</dbReference>
<reference evidence="14" key="1">
    <citation type="submission" date="2009-10" db="EMBL/GenBank/DDBJ databases">
        <title>Diversity of trophic interactions inside an arsenic-rich microbial ecosystem.</title>
        <authorList>
            <person name="Bertin P.N."/>
            <person name="Heinrich-Salmeron A."/>
            <person name="Pelletier E."/>
            <person name="Goulhen-Chollet F."/>
            <person name="Arsene-Ploetze F."/>
            <person name="Gallien S."/>
            <person name="Calteau A."/>
            <person name="Vallenet D."/>
            <person name="Casiot C."/>
            <person name="Chane-Woon-Ming B."/>
            <person name="Giloteaux L."/>
            <person name="Barakat M."/>
            <person name="Bonnefoy V."/>
            <person name="Bruneel O."/>
            <person name="Chandler M."/>
            <person name="Cleiss J."/>
            <person name="Duran R."/>
            <person name="Elbaz-Poulichet F."/>
            <person name="Fonknechten N."/>
            <person name="Lauga B."/>
            <person name="Mornico D."/>
            <person name="Ortet P."/>
            <person name="Schaeffer C."/>
            <person name="Siguier P."/>
            <person name="Alexander Thil Smith A."/>
            <person name="Van Dorsselaer A."/>
            <person name="Weissenbach J."/>
            <person name="Medigue C."/>
            <person name="Le Paslier D."/>
        </authorList>
    </citation>
    <scope>NUCLEOTIDE SEQUENCE</scope>
</reference>
<dbReference type="SFLD" id="SFLDS00029">
    <property type="entry name" value="Radical_SAM"/>
    <property type="match status" value="1"/>
</dbReference>
<feature type="domain" description="Radical SAM core" evidence="13">
    <location>
        <begin position="14"/>
        <end position="235"/>
    </location>
</feature>
<dbReference type="UniPathway" id="UPA00344"/>
<dbReference type="InterPro" id="IPR040064">
    <property type="entry name" value="MoaA-like"/>
</dbReference>
<dbReference type="SMART" id="SM00729">
    <property type="entry name" value="Elp3"/>
    <property type="match status" value="1"/>
</dbReference>
<evidence type="ECO:0000256" key="12">
    <source>
        <dbReference type="ARBA" id="ARBA00048697"/>
    </source>
</evidence>
<dbReference type="InterPro" id="IPR000385">
    <property type="entry name" value="MoaA_NifB_PqqE_Fe-S-bd_CS"/>
</dbReference>
<dbReference type="GO" id="GO:0051539">
    <property type="term" value="F:4 iron, 4 sulfur cluster binding"/>
    <property type="evidence" value="ECO:0007669"/>
    <property type="project" value="UniProtKB-KW"/>
</dbReference>
<dbReference type="PANTHER" id="PTHR22960">
    <property type="entry name" value="MOLYBDOPTERIN COFACTOR SYNTHESIS PROTEIN A"/>
    <property type="match status" value="1"/>
</dbReference>
<keyword evidence="8" id="KW-0411">Iron-sulfur</keyword>
<evidence type="ECO:0000256" key="5">
    <source>
        <dbReference type="ARBA" id="ARBA00022723"/>
    </source>
</evidence>
<dbReference type="GO" id="GO:0061799">
    <property type="term" value="F:cyclic pyranopterin monophosphate synthase activity"/>
    <property type="evidence" value="ECO:0007669"/>
    <property type="project" value="TreeGrafter"/>
</dbReference>
<keyword evidence="11" id="KW-0456">Lyase</keyword>
<dbReference type="NCBIfam" id="TIGR02666">
    <property type="entry name" value="moaA"/>
    <property type="match status" value="1"/>
</dbReference>
<keyword evidence="7" id="KW-0408">Iron</keyword>
<dbReference type="Pfam" id="PF06463">
    <property type="entry name" value="Mob_synth_C"/>
    <property type="match status" value="1"/>
</dbReference>
<dbReference type="CDD" id="cd01335">
    <property type="entry name" value="Radical_SAM"/>
    <property type="match status" value="1"/>
</dbReference>
<protein>
    <recommendedName>
        <fullName evidence="2">GTP 3',8-cyclase</fullName>
        <ecNumber evidence="2">4.1.99.22</ecNumber>
    </recommendedName>
</protein>
<dbReference type="InterPro" id="IPR058240">
    <property type="entry name" value="rSAM_sf"/>
</dbReference>
<dbReference type="InterPro" id="IPR006638">
    <property type="entry name" value="Elp3/MiaA/NifB-like_rSAM"/>
</dbReference>
<dbReference type="InterPro" id="IPR013785">
    <property type="entry name" value="Aldolase_TIM"/>
</dbReference>
<sequence>MKTIDLLDRPLTDAFARRIDYLRISVTDKCNLRCIYCMPAEGLAWIEREQILSFEEIERLVRVFASVGVRKLRISGGEPLVRRDLPRLVGMLAAVDGIEEIALSTNGILLEEQLPALMEAGLTRVNISLDTLREDRFEALARRPGLASVLAAIDASVRAGARPVKMNCVAMRGRNDDEIEAFARYAREHEVAVRFIELMPVHENLGLAADAFIGADEILERIAAIESLVPVAGPPGNGPARYFGFADGAGTIGVISPLSHDYCERCNRVRLTADGRLRLCLFGENHLNLKRALREGESDERLRERLNAAMLVKPERHHLRIGEAASQMRAFSEIGG</sequence>
<dbReference type="SFLD" id="SFLDG01383">
    <property type="entry name" value="cyclic_pyranopterin_phosphate"/>
    <property type="match status" value="1"/>
</dbReference>
<dbReference type="InterPro" id="IPR007197">
    <property type="entry name" value="rSAM"/>
</dbReference>
<dbReference type="InterPro" id="IPR013483">
    <property type="entry name" value="MoaA"/>
</dbReference>
<evidence type="ECO:0000256" key="6">
    <source>
        <dbReference type="ARBA" id="ARBA00022741"/>
    </source>
</evidence>
<evidence type="ECO:0000256" key="9">
    <source>
        <dbReference type="ARBA" id="ARBA00023134"/>
    </source>
</evidence>
<dbReference type="InterPro" id="IPR050105">
    <property type="entry name" value="MoCo_biosynth_MoaA/MoaC"/>
</dbReference>
<evidence type="ECO:0000256" key="1">
    <source>
        <dbReference type="ARBA" id="ARBA00001966"/>
    </source>
</evidence>
<dbReference type="PROSITE" id="PS51918">
    <property type="entry name" value="RADICAL_SAM"/>
    <property type="match status" value="1"/>
</dbReference>
<name>E6PCE0_9ZZZZ</name>
<keyword evidence="5" id="KW-0479">Metal-binding</keyword>
<comment type="catalytic activity">
    <reaction evidence="12">
        <text>GTP + AH2 + S-adenosyl-L-methionine = (8S)-3',8-cyclo-7,8-dihydroguanosine 5'-triphosphate + 5'-deoxyadenosine + L-methionine + A + H(+)</text>
        <dbReference type="Rhea" id="RHEA:49576"/>
        <dbReference type="ChEBI" id="CHEBI:13193"/>
        <dbReference type="ChEBI" id="CHEBI:15378"/>
        <dbReference type="ChEBI" id="CHEBI:17319"/>
        <dbReference type="ChEBI" id="CHEBI:17499"/>
        <dbReference type="ChEBI" id="CHEBI:37565"/>
        <dbReference type="ChEBI" id="CHEBI:57844"/>
        <dbReference type="ChEBI" id="CHEBI:59789"/>
        <dbReference type="ChEBI" id="CHEBI:131766"/>
        <dbReference type="EC" id="4.1.99.22"/>
    </reaction>
</comment>
<dbReference type="Gene3D" id="3.20.20.70">
    <property type="entry name" value="Aldolase class I"/>
    <property type="match status" value="1"/>
</dbReference>
<evidence type="ECO:0000256" key="11">
    <source>
        <dbReference type="ARBA" id="ARBA00023239"/>
    </source>
</evidence>
<keyword evidence="4" id="KW-0949">S-adenosyl-L-methionine</keyword>
<proteinExistence type="inferred from homology"/>
<dbReference type="PANTHER" id="PTHR22960:SF0">
    <property type="entry name" value="MOLYBDENUM COFACTOR BIOSYNTHESIS PROTEIN 1"/>
    <property type="match status" value="1"/>
</dbReference>
<keyword evidence="3" id="KW-0004">4Fe-4S</keyword>